<protein>
    <submittedName>
        <fullName evidence="1">Uncharacterized protein</fullName>
    </submittedName>
</protein>
<gene>
    <name evidence="1" type="ORF">PVAND_011937</name>
</gene>
<dbReference type="Proteomes" id="UP001107558">
    <property type="component" value="Chromosome 1"/>
</dbReference>
<reference evidence="1" key="1">
    <citation type="submission" date="2021-03" db="EMBL/GenBank/DDBJ databases">
        <title>Chromosome level genome of the anhydrobiotic midge Polypedilum vanderplanki.</title>
        <authorList>
            <person name="Yoshida Y."/>
            <person name="Kikawada T."/>
            <person name="Gusev O."/>
        </authorList>
    </citation>
    <scope>NUCLEOTIDE SEQUENCE</scope>
    <source>
        <strain evidence="1">NIAS01</strain>
        <tissue evidence="1">Whole body or cell culture</tissue>
    </source>
</reference>
<keyword evidence="2" id="KW-1185">Reference proteome</keyword>
<dbReference type="AlphaFoldDB" id="A0A9J6CKX4"/>
<evidence type="ECO:0000313" key="2">
    <source>
        <dbReference type="Proteomes" id="UP001107558"/>
    </source>
</evidence>
<proteinExistence type="predicted"/>
<organism evidence="1 2">
    <name type="scientific">Polypedilum vanderplanki</name>
    <name type="common">Sleeping chironomid midge</name>
    <dbReference type="NCBI Taxonomy" id="319348"/>
    <lineage>
        <taxon>Eukaryota</taxon>
        <taxon>Metazoa</taxon>
        <taxon>Ecdysozoa</taxon>
        <taxon>Arthropoda</taxon>
        <taxon>Hexapoda</taxon>
        <taxon>Insecta</taxon>
        <taxon>Pterygota</taxon>
        <taxon>Neoptera</taxon>
        <taxon>Endopterygota</taxon>
        <taxon>Diptera</taxon>
        <taxon>Nematocera</taxon>
        <taxon>Chironomoidea</taxon>
        <taxon>Chironomidae</taxon>
        <taxon>Chironominae</taxon>
        <taxon>Polypedilum</taxon>
        <taxon>Polypedilum</taxon>
    </lineage>
</organism>
<evidence type="ECO:0000313" key="1">
    <source>
        <dbReference type="EMBL" id="KAG5682592.1"/>
    </source>
</evidence>
<sequence length="127" mass="14098">MAAKNERIYGRIWTLKITGVATSVKLHQVALDISSYAKSIIGIFRQADFLTFSLNNIIFIQLTNELEFRRLQQTNMLLINGETAGIEPIEMVFDSVPHPNTLPSLDAANRNGAPLSVHVFGVDNQSV</sequence>
<name>A0A9J6CKX4_POLVA</name>
<comment type="caution">
    <text evidence="1">The sequence shown here is derived from an EMBL/GenBank/DDBJ whole genome shotgun (WGS) entry which is preliminary data.</text>
</comment>
<accession>A0A9J6CKX4</accession>
<dbReference type="EMBL" id="JADBJN010000001">
    <property type="protein sequence ID" value="KAG5682592.1"/>
    <property type="molecule type" value="Genomic_DNA"/>
</dbReference>